<sequence>MDVDVDVDVEMDMDMDMYVALVEVEVEVFLLRTQILTESRKGRMITNMKKPNGNVTNVCDRCGGNGHWFHTCRIPKYLVELYKQSLKQDGKNTETNLVYEKGEDDTTHMELDDFLTHDGNIDS</sequence>
<dbReference type="PANTHER" id="PTHR33325">
    <property type="entry name" value="ZINC FINGER, CCHC-TYPE-RELATED"/>
    <property type="match status" value="1"/>
</dbReference>
<dbReference type="PIR" id="D96496">
    <property type="entry name" value="D96496"/>
</dbReference>
<accession>Q9C848</accession>
<reference evidence="1" key="3">
    <citation type="submission" date="2001-01" db="EMBL/GenBank/DDBJ databases">
        <authorList>
            <person name="Town C.D."/>
            <person name="Kaul S."/>
        </authorList>
    </citation>
    <scope>NUCLEOTIDE SEQUENCE</scope>
</reference>
<reference evidence="1" key="2">
    <citation type="submission" date="2000-04" db="EMBL/GenBank/DDBJ databases">
        <title>Arabidopsis thaliana chromosome 1 BAC F8D11 genomic sequence.</title>
        <authorList>
            <person name="Lin X."/>
            <person name="Kaul S."/>
            <person name="Town C.D."/>
            <person name="Benito M."/>
            <person name="Creasy T.H."/>
            <person name="Haas B.J."/>
            <person name="Wu D."/>
            <person name="Maiti R."/>
            <person name="Ronning C.M."/>
            <person name="Koo H."/>
            <person name="Fujii C.Y."/>
            <person name="Utterback T.R."/>
            <person name="Barnstead M.E."/>
            <person name="Bowman C.L."/>
            <person name="White O."/>
            <person name="Nierman W.C."/>
            <person name="Fraser C.M."/>
        </authorList>
    </citation>
    <scope>NUCLEOTIDE SEQUENCE</scope>
</reference>
<protein>
    <submittedName>
        <fullName evidence="1">Uncharacterized protein F8D11.6</fullName>
    </submittedName>
</protein>
<reference key="1">
    <citation type="journal article" date="2000" name="Nature">
        <title>Sequence and analysis of chromosome 1 of the plant Arabidopsis thaliana.</title>
        <authorList>
            <person name="Theologis A."/>
            <person name="Ecker J.R."/>
            <person name="Palm C.J."/>
            <person name="Federspiel N.A."/>
            <person name="Kaul S."/>
            <person name="White O."/>
            <person name="Alonso J."/>
            <person name="Altafi H."/>
            <person name="Araujo R."/>
            <person name="Bowman C.L."/>
            <person name="Brooks S.Y."/>
            <person name="Buehler E."/>
            <person name="Chan A."/>
            <person name="Chao Q."/>
            <person name="Chen H."/>
            <person name="Cheuk R.F."/>
            <person name="Chin C.W."/>
            <person name="Chung M.K."/>
            <person name="Conn L."/>
            <person name="Conway A.B."/>
            <person name="Conway A.R."/>
            <person name="Creasy T.H."/>
            <person name="Dewar K."/>
            <person name="Dunn P."/>
            <person name="Etgu P."/>
            <person name="Feldblyum T.V."/>
            <person name="Feng J."/>
            <person name="Fong B."/>
            <person name="Fujii C.Y."/>
            <person name="Gill J.E."/>
            <person name="Goldsmith A.D."/>
            <person name="Haas B."/>
            <person name="Hansen N.F."/>
            <person name="Hughes B."/>
            <person name="Huizar L."/>
            <person name="Hunter J.L."/>
            <person name="Jenkins J."/>
            <person name="Johnson-Hopson C."/>
            <person name="Khan S."/>
            <person name="Khaykin E."/>
            <person name="Kim C.J."/>
            <person name="Koo H.L."/>
            <person name="Kremenetskaia I."/>
            <person name="Kurtz D.B."/>
            <person name="Kwan A."/>
            <person name="Lam B."/>
            <person name="Langin-Hooper S."/>
            <person name="Lee A."/>
            <person name="Lee J.M."/>
            <person name="Lenz C.A."/>
            <person name="Li J.H."/>
            <person name="Li Y."/>
            <person name="Lin X."/>
            <person name="Liu S.X."/>
            <person name="Liu Z.A."/>
            <person name="Luros J.S."/>
            <person name="Maiti R."/>
            <person name="Marziali A."/>
            <person name="Militscher J."/>
            <person name="Miranda M."/>
            <person name="Nguyen M."/>
            <person name="Nierman W.C."/>
            <person name="Osborne B.I."/>
            <person name="Pai G."/>
            <person name="Peterson J."/>
            <person name="Pham P.K."/>
            <person name="Rizzo M."/>
            <person name="Rooney T."/>
            <person name="Rowley D."/>
            <person name="Sakano H."/>
            <person name="Salzberg S.L."/>
            <person name="Schwartz J.R."/>
            <person name="Shinn P."/>
            <person name="Southwick A.M."/>
            <person name="Sun H."/>
            <person name="Tallon L.J."/>
            <person name="Tambunga G."/>
            <person name="Toriumi M.J."/>
            <person name="Town C.D."/>
            <person name="Utterback T."/>
            <person name="Van Aken S."/>
            <person name="Vaysberg M."/>
            <person name="Vysotskaia V.S."/>
            <person name="Walker M."/>
            <person name="Wu D."/>
            <person name="Yu G."/>
            <person name="Fraser C.M."/>
            <person name="Venter J.C."/>
            <person name="Davis R.W."/>
        </authorList>
    </citation>
    <scope>NUCLEOTIDE SEQUENCE [LARGE SCALE GENOMIC DNA]</scope>
    <source>
        <strain>cv. Columbia</strain>
    </source>
</reference>
<dbReference type="EMBL" id="AC035249">
    <property type="protein sequence ID" value="AAG51230.1"/>
    <property type="molecule type" value="Genomic_DNA"/>
</dbReference>
<dbReference type="GO" id="GO:0008270">
    <property type="term" value="F:zinc ion binding"/>
    <property type="evidence" value="ECO:0007669"/>
    <property type="project" value="InterPro"/>
</dbReference>
<dbReference type="PANTHER" id="PTHR33325:SF11">
    <property type="entry name" value="COLD SHOCK DOMAIN-CONTAINING PROTEIN 4-LIKE"/>
    <property type="match status" value="1"/>
</dbReference>
<dbReference type="AlphaFoldDB" id="Q9C848"/>
<dbReference type="GO" id="GO:0003676">
    <property type="term" value="F:nucleic acid binding"/>
    <property type="evidence" value="ECO:0007669"/>
    <property type="project" value="InterPro"/>
</dbReference>
<gene>
    <name evidence="1" type="primary">F8D11.6</name>
</gene>
<name>Q9C848_ARATH</name>
<evidence type="ECO:0000313" key="1">
    <source>
        <dbReference type="EMBL" id="AAG51230.1"/>
    </source>
</evidence>
<organism evidence="1">
    <name type="scientific">Arabidopsis thaliana</name>
    <name type="common">Mouse-ear cress</name>
    <dbReference type="NCBI Taxonomy" id="3702"/>
    <lineage>
        <taxon>Eukaryota</taxon>
        <taxon>Viridiplantae</taxon>
        <taxon>Streptophyta</taxon>
        <taxon>Embryophyta</taxon>
        <taxon>Tracheophyta</taxon>
        <taxon>Spermatophyta</taxon>
        <taxon>Magnoliopsida</taxon>
        <taxon>eudicotyledons</taxon>
        <taxon>Gunneridae</taxon>
        <taxon>Pentapetalae</taxon>
        <taxon>rosids</taxon>
        <taxon>malvids</taxon>
        <taxon>Brassicales</taxon>
        <taxon>Brassicaceae</taxon>
        <taxon>Camelineae</taxon>
        <taxon>Arabidopsis</taxon>
    </lineage>
</organism>
<dbReference type="SUPFAM" id="SSF57756">
    <property type="entry name" value="Retrovirus zinc finger-like domains"/>
    <property type="match status" value="1"/>
</dbReference>
<proteinExistence type="predicted"/>
<dbReference type="InterPro" id="IPR036875">
    <property type="entry name" value="Znf_CCHC_sf"/>
</dbReference>